<dbReference type="OMA" id="IFTEYEA"/>
<dbReference type="InterPro" id="IPR002156">
    <property type="entry name" value="RNaseH_domain"/>
</dbReference>
<dbReference type="InterPro" id="IPR053134">
    <property type="entry name" value="RNA-dir_DNA_polymerase"/>
</dbReference>
<proteinExistence type="predicted"/>
<dbReference type="SUPFAM" id="SSF56672">
    <property type="entry name" value="DNA/RNA polymerases"/>
    <property type="match status" value="1"/>
</dbReference>
<evidence type="ECO:0000313" key="3">
    <source>
        <dbReference type="Proteomes" id="UP000596661"/>
    </source>
</evidence>
<name>A0A803PK57_CANSA</name>
<dbReference type="GO" id="GO:0003676">
    <property type="term" value="F:nucleic acid binding"/>
    <property type="evidence" value="ECO:0007669"/>
    <property type="project" value="InterPro"/>
</dbReference>
<organism evidence="2 3">
    <name type="scientific">Cannabis sativa</name>
    <name type="common">Hemp</name>
    <name type="synonym">Marijuana</name>
    <dbReference type="NCBI Taxonomy" id="3483"/>
    <lineage>
        <taxon>Eukaryota</taxon>
        <taxon>Viridiplantae</taxon>
        <taxon>Streptophyta</taxon>
        <taxon>Embryophyta</taxon>
        <taxon>Tracheophyta</taxon>
        <taxon>Spermatophyta</taxon>
        <taxon>Magnoliopsida</taxon>
        <taxon>eudicotyledons</taxon>
        <taxon>Gunneridae</taxon>
        <taxon>Pentapetalae</taxon>
        <taxon>rosids</taxon>
        <taxon>fabids</taxon>
        <taxon>Rosales</taxon>
        <taxon>Cannabaceae</taxon>
        <taxon>Cannabis</taxon>
    </lineage>
</organism>
<dbReference type="CDD" id="cd01647">
    <property type="entry name" value="RT_LTR"/>
    <property type="match status" value="1"/>
</dbReference>
<dbReference type="PANTHER" id="PTHR24559:SF444">
    <property type="entry name" value="REVERSE TRANSCRIPTASE DOMAIN-CONTAINING PROTEIN"/>
    <property type="match status" value="1"/>
</dbReference>
<dbReference type="PANTHER" id="PTHR24559">
    <property type="entry name" value="TRANSPOSON TY3-I GAG-POL POLYPROTEIN"/>
    <property type="match status" value="1"/>
</dbReference>
<reference evidence="2" key="2">
    <citation type="submission" date="2021-03" db="UniProtKB">
        <authorList>
            <consortium name="EnsemblPlants"/>
        </authorList>
    </citation>
    <scope>IDENTIFICATION</scope>
</reference>
<dbReference type="InterPro" id="IPR043128">
    <property type="entry name" value="Rev_trsase/Diguanyl_cyclase"/>
</dbReference>
<dbReference type="InterPro" id="IPR000477">
    <property type="entry name" value="RT_dom"/>
</dbReference>
<protein>
    <recommendedName>
        <fullName evidence="1">RNase H type-1 domain-containing protein</fullName>
    </recommendedName>
</protein>
<dbReference type="Proteomes" id="UP000596661">
    <property type="component" value="Chromosome 5"/>
</dbReference>
<accession>A0A803PK57</accession>
<dbReference type="InterPro" id="IPR036397">
    <property type="entry name" value="RNaseH_sf"/>
</dbReference>
<dbReference type="Gene3D" id="3.30.420.10">
    <property type="entry name" value="Ribonuclease H-like superfamily/Ribonuclease H"/>
    <property type="match status" value="1"/>
</dbReference>
<feature type="domain" description="RNase H type-1" evidence="1">
    <location>
        <begin position="109"/>
        <end position="183"/>
    </location>
</feature>
<dbReference type="Gene3D" id="3.30.70.270">
    <property type="match status" value="1"/>
</dbReference>
<dbReference type="Gramene" id="evm.model.05.1133">
    <property type="protein sequence ID" value="cds.evm.model.05.1133"/>
    <property type="gene ID" value="evm.TU.05.1133"/>
</dbReference>
<evidence type="ECO:0000259" key="1">
    <source>
        <dbReference type="PROSITE" id="PS50879"/>
    </source>
</evidence>
<dbReference type="InterPro" id="IPR043502">
    <property type="entry name" value="DNA/RNA_pol_sf"/>
</dbReference>
<dbReference type="Gene3D" id="3.10.10.10">
    <property type="entry name" value="HIV Type 1 Reverse Transcriptase, subunit A, domain 1"/>
    <property type="match status" value="1"/>
</dbReference>
<dbReference type="PROSITE" id="PS50879">
    <property type="entry name" value="RNASE_H_1"/>
    <property type="match status" value="1"/>
</dbReference>
<keyword evidence="3" id="KW-1185">Reference proteome</keyword>
<dbReference type="EMBL" id="UZAU01000498">
    <property type="status" value="NOT_ANNOTATED_CDS"/>
    <property type="molecule type" value="Genomic_DNA"/>
</dbReference>
<dbReference type="EnsemblPlants" id="evm.model.05.1133">
    <property type="protein sequence ID" value="cds.evm.model.05.1133"/>
    <property type="gene ID" value="evm.TU.05.1133"/>
</dbReference>
<dbReference type="GO" id="GO:0004523">
    <property type="term" value="F:RNA-DNA hybrid ribonuclease activity"/>
    <property type="evidence" value="ECO:0007669"/>
    <property type="project" value="InterPro"/>
</dbReference>
<sequence>MHVANQEHTSFHTDNGVYYYKVMPFCLKNAEATHKRMINKMIKNQLGRNMEVSIDDMLVISKTPGEHYTDLEEAFLVLRRYRMKLNPKKCTFDVSSRKLGDLLDKPVSELPTWKVYVDGASNEKGTGVGVVLISPQGHQLQSALRLKFLASNNKAEYKAILVGLRLKKLELSILKCTVTPSWW</sequence>
<dbReference type="AlphaFoldDB" id="A0A803PK57"/>
<evidence type="ECO:0000313" key="2">
    <source>
        <dbReference type="EnsemblPlants" id="cds.evm.model.05.1133"/>
    </source>
</evidence>
<dbReference type="Pfam" id="PF00078">
    <property type="entry name" value="RVT_1"/>
    <property type="match status" value="1"/>
</dbReference>
<reference evidence="2" key="1">
    <citation type="submission" date="2018-11" db="EMBL/GenBank/DDBJ databases">
        <authorList>
            <person name="Grassa J C."/>
        </authorList>
    </citation>
    <scope>NUCLEOTIDE SEQUENCE [LARGE SCALE GENOMIC DNA]</scope>
</reference>